<reference evidence="1 2" key="1">
    <citation type="journal article" date="2021" name="Elife">
        <title>Chloroplast acquisition without the gene transfer in kleptoplastic sea slugs, Plakobranchus ocellatus.</title>
        <authorList>
            <person name="Maeda T."/>
            <person name="Takahashi S."/>
            <person name="Yoshida T."/>
            <person name="Shimamura S."/>
            <person name="Takaki Y."/>
            <person name="Nagai Y."/>
            <person name="Toyoda A."/>
            <person name="Suzuki Y."/>
            <person name="Arimoto A."/>
            <person name="Ishii H."/>
            <person name="Satoh N."/>
            <person name="Nishiyama T."/>
            <person name="Hasebe M."/>
            <person name="Maruyama T."/>
            <person name="Minagawa J."/>
            <person name="Obokata J."/>
            <person name="Shigenobu S."/>
        </authorList>
    </citation>
    <scope>NUCLEOTIDE SEQUENCE [LARGE SCALE GENOMIC DNA]</scope>
</reference>
<proteinExistence type="predicted"/>
<dbReference type="AlphaFoldDB" id="A0AAV4EKF9"/>
<comment type="caution">
    <text evidence="1">The sequence shown here is derived from an EMBL/GenBank/DDBJ whole genome shotgun (WGS) entry which is preliminary data.</text>
</comment>
<accession>A0AAV4EKF9</accession>
<evidence type="ECO:0000313" key="1">
    <source>
        <dbReference type="EMBL" id="GFR60986.1"/>
    </source>
</evidence>
<protein>
    <submittedName>
        <fullName evidence="1">Uncharacterized protein</fullName>
    </submittedName>
</protein>
<evidence type="ECO:0000313" key="2">
    <source>
        <dbReference type="Proteomes" id="UP000762676"/>
    </source>
</evidence>
<sequence length="150" mass="17081">MKCSRRLTLQVDSAGKIFDIPCFSRKVVHSITFDDEGARQICEVLLSPGRNIAAFFKGYPRTQRNEMVNGYLKSKKQSQLNCTKVEGKFWNVQTMTTCEMNMVLFYNPPAVVVRPRTYCVGFELTSAMGKKSNWDTVEKKLPAIIKEGEL</sequence>
<dbReference type="Proteomes" id="UP000762676">
    <property type="component" value="Unassembled WGS sequence"/>
</dbReference>
<dbReference type="EMBL" id="BMAT01000164">
    <property type="protein sequence ID" value="GFR60986.1"/>
    <property type="molecule type" value="Genomic_DNA"/>
</dbReference>
<name>A0AAV4EKF9_9GAST</name>
<gene>
    <name evidence="1" type="ORF">ElyMa_000092900</name>
</gene>
<keyword evidence="2" id="KW-1185">Reference proteome</keyword>
<organism evidence="1 2">
    <name type="scientific">Elysia marginata</name>
    <dbReference type="NCBI Taxonomy" id="1093978"/>
    <lineage>
        <taxon>Eukaryota</taxon>
        <taxon>Metazoa</taxon>
        <taxon>Spiralia</taxon>
        <taxon>Lophotrochozoa</taxon>
        <taxon>Mollusca</taxon>
        <taxon>Gastropoda</taxon>
        <taxon>Heterobranchia</taxon>
        <taxon>Euthyneura</taxon>
        <taxon>Panpulmonata</taxon>
        <taxon>Sacoglossa</taxon>
        <taxon>Placobranchoidea</taxon>
        <taxon>Plakobranchidae</taxon>
        <taxon>Elysia</taxon>
    </lineage>
</organism>